<dbReference type="EMBL" id="VXBM01010785">
    <property type="protein sequence ID" value="NXO46881.1"/>
    <property type="molecule type" value="Genomic_DNA"/>
</dbReference>
<dbReference type="InterPro" id="IPR013087">
    <property type="entry name" value="Znf_C2H2_type"/>
</dbReference>
<gene>
    <name evidence="10" type="primary">Zscan2_5</name>
    <name evidence="10" type="ORF">LOCOCH_R15722</name>
</gene>
<keyword evidence="6" id="KW-0539">Nucleus</keyword>
<dbReference type="AlphaFoldDB" id="A0A7L1SC28"/>
<feature type="non-terminal residue" evidence="10">
    <location>
        <position position="92"/>
    </location>
</feature>
<comment type="caution">
    <text evidence="10">The sequence shown here is derived from an EMBL/GenBank/DDBJ whole genome shotgun (WGS) entry which is preliminary data.</text>
</comment>
<evidence type="ECO:0000256" key="8">
    <source>
        <dbReference type="SAM" id="MobiDB-lite"/>
    </source>
</evidence>
<feature type="domain" description="C2H2-type" evidence="9">
    <location>
        <begin position="56"/>
        <end position="83"/>
    </location>
</feature>
<dbReference type="PANTHER" id="PTHR23226">
    <property type="entry name" value="ZINC FINGER AND SCAN DOMAIN-CONTAINING"/>
    <property type="match status" value="1"/>
</dbReference>
<feature type="compositionally biased region" description="Basic and acidic residues" evidence="8">
    <location>
        <begin position="81"/>
        <end position="92"/>
    </location>
</feature>
<dbReference type="Pfam" id="PF00096">
    <property type="entry name" value="zf-C2H2"/>
    <property type="match status" value="2"/>
</dbReference>
<evidence type="ECO:0000256" key="7">
    <source>
        <dbReference type="PROSITE-ProRule" id="PRU00042"/>
    </source>
</evidence>
<keyword evidence="5" id="KW-0862">Zinc</keyword>
<name>A0A7L1SC28_9PASS</name>
<dbReference type="InterPro" id="IPR036236">
    <property type="entry name" value="Znf_C2H2_sf"/>
</dbReference>
<dbReference type="SUPFAM" id="SSF57667">
    <property type="entry name" value="beta-beta-alpha zinc fingers"/>
    <property type="match status" value="2"/>
</dbReference>
<feature type="non-terminal residue" evidence="10">
    <location>
        <position position="1"/>
    </location>
</feature>
<dbReference type="PROSITE" id="PS00028">
    <property type="entry name" value="ZINC_FINGER_C2H2_1"/>
    <property type="match status" value="2"/>
</dbReference>
<keyword evidence="2" id="KW-0479">Metal-binding</keyword>
<keyword evidence="3" id="KW-0677">Repeat</keyword>
<dbReference type="OrthoDB" id="8117402at2759"/>
<dbReference type="Gene3D" id="3.30.160.60">
    <property type="entry name" value="Classic Zinc Finger"/>
    <property type="match status" value="3"/>
</dbReference>
<evidence type="ECO:0000256" key="2">
    <source>
        <dbReference type="ARBA" id="ARBA00022723"/>
    </source>
</evidence>
<evidence type="ECO:0000313" key="10">
    <source>
        <dbReference type="EMBL" id="NXO46881.1"/>
    </source>
</evidence>
<evidence type="ECO:0000256" key="6">
    <source>
        <dbReference type="ARBA" id="ARBA00023242"/>
    </source>
</evidence>
<dbReference type="FunFam" id="3.30.160.60:FF:000671">
    <property type="entry name" value="Zinc finger protein 26"/>
    <property type="match status" value="1"/>
</dbReference>
<dbReference type="SMART" id="SM00355">
    <property type="entry name" value="ZnF_C2H2"/>
    <property type="match status" value="2"/>
</dbReference>
<proteinExistence type="predicted"/>
<evidence type="ECO:0000259" key="9">
    <source>
        <dbReference type="PROSITE" id="PS50157"/>
    </source>
</evidence>
<organism evidence="10 11">
    <name type="scientific">Helopsaltes ochotensis</name>
    <name type="common">Middendorff's grasshopper-warbler</name>
    <dbReference type="NCBI Taxonomy" id="3150915"/>
    <lineage>
        <taxon>Eukaryota</taxon>
        <taxon>Metazoa</taxon>
        <taxon>Chordata</taxon>
        <taxon>Craniata</taxon>
        <taxon>Vertebrata</taxon>
        <taxon>Euteleostomi</taxon>
        <taxon>Archelosauria</taxon>
        <taxon>Archosauria</taxon>
        <taxon>Dinosauria</taxon>
        <taxon>Saurischia</taxon>
        <taxon>Theropoda</taxon>
        <taxon>Coelurosauria</taxon>
        <taxon>Aves</taxon>
        <taxon>Neognathae</taxon>
        <taxon>Neoaves</taxon>
        <taxon>Telluraves</taxon>
        <taxon>Australaves</taxon>
        <taxon>Passeriformes</taxon>
        <taxon>Sylvioidea</taxon>
        <taxon>Locustellidae</taxon>
        <taxon>Helopsaltes</taxon>
    </lineage>
</organism>
<feature type="region of interest" description="Disordered" evidence="8">
    <location>
        <begin position="26"/>
        <end position="92"/>
    </location>
</feature>
<evidence type="ECO:0000256" key="4">
    <source>
        <dbReference type="ARBA" id="ARBA00022771"/>
    </source>
</evidence>
<protein>
    <submittedName>
        <fullName evidence="10">ZSCA2 protein</fullName>
    </submittedName>
</protein>
<dbReference type="GO" id="GO:0005634">
    <property type="term" value="C:nucleus"/>
    <property type="evidence" value="ECO:0007669"/>
    <property type="project" value="UniProtKB-SubCell"/>
</dbReference>
<dbReference type="GO" id="GO:0008270">
    <property type="term" value="F:zinc ion binding"/>
    <property type="evidence" value="ECO:0007669"/>
    <property type="project" value="UniProtKB-KW"/>
</dbReference>
<accession>A0A7L1SC28</accession>
<evidence type="ECO:0000313" key="11">
    <source>
        <dbReference type="Proteomes" id="UP000572057"/>
    </source>
</evidence>
<evidence type="ECO:0000256" key="3">
    <source>
        <dbReference type="ARBA" id="ARBA00022737"/>
    </source>
</evidence>
<dbReference type="FunFam" id="3.30.160.60:FF:000557">
    <property type="entry name" value="zinc finger and SCAN domain-containing protein 29"/>
    <property type="match status" value="1"/>
</dbReference>
<feature type="domain" description="C2H2-type" evidence="9">
    <location>
        <begin position="13"/>
        <end position="40"/>
    </location>
</feature>
<keyword evidence="4 7" id="KW-0863">Zinc-finger</keyword>
<dbReference type="GO" id="GO:0000978">
    <property type="term" value="F:RNA polymerase II cis-regulatory region sequence-specific DNA binding"/>
    <property type="evidence" value="ECO:0007669"/>
    <property type="project" value="TreeGrafter"/>
</dbReference>
<dbReference type="PANTHER" id="PTHR23226:SF416">
    <property type="entry name" value="FI01424P"/>
    <property type="match status" value="1"/>
</dbReference>
<evidence type="ECO:0000256" key="5">
    <source>
        <dbReference type="ARBA" id="ARBA00022833"/>
    </source>
</evidence>
<evidence type="ECO:0000256" key="1">
    <source>
        <dbReference type="ARBA" id="ARBA00004123"/>
    </source>
</evidence>
<comment type="subcellular location">
    <subcellularLocation>
        <location evidence="1">Nucleus</location>
    </subcellularLocation>
</comment>
<keyword evidence="11" id="KW-1185">Reference proteome</keyword>
<reference evidence="11" key="1">
    <citation type="submission" date="2019-09" db="EMBL/GenBank/DDBJ databases">
        <title>Bird 10,000 Genomes (B10K) Project - Family phase.</title>
        <authorList>
            <person name="Zhang G."/>
        </authorList>
    </citation>
    <scope>NUCLEOTIDE SEQUENCE [LARGE SCALE GENOMIC DNA]</scope>
</reference>
<sequence length="92" mass="10312">ERHRRVHTGERPYGCGDCGKRFSVSSHLDRHRRTHAGGPGPPGRTEPVEPVEEQQHRCQDCGKSFGRRSALAKHRKTHGAAPEKPHRCQDCG</sequence>
<dbReference type="Proteomes" id="UP000572057">
    <property type="component" value="Unassembled WGS sequence"/>
</dbReference>
<dbReference type="PROSITE" id="PS50157">
    <property type="entry name" value="ZINC_FINGER_C2H2_2"/>
    <property type="match status" value="2"/>
</dbReference>
<dbReference type="GO" id="GO:0000981">
    <property type="term" value="F:DNA-binding transcription factor activity, RNA polymerase II-specific"/>
    <property type="evidence" value="ECO:0007669"/>
    <property type="project" value="TreeGrafter"/>
</dbReference>